<keyword evidence="1" id="KW-0812">Transmembrane</keyword>
<keyword evidence="4" id="KW-1185">Reference proteome</keyword>
<sequence>MDTLGSFLDTGDKVASIVGAVAGLAALWIAVRAGTRLRRRPDRRIVALLAAQLAGGGRHRYRFFGEHVPALTDLYVRSRASLGGPSAGDKPRTVQATEILTEHRHAVLLGDAGAGKSSFLTTVAGDLARRRRGDVAVVVPATDLVGRRLPEALSRAVQRDLAVDLPAEVFERAPGAGRSWRVLLDGLDEVVAAPDRSDVLWQIKGLLAGTGPYRFVVTCRPLAAPELAELHGPSVGVYDLRPFDRRELDEFAHRWFAARFPDDRRRADRTAGRFLARVAGARLGPVARVPLLATIAALVYESADDRALPSSRAALYDRFVDHLLDGRGSLDRFREATLTSGSTVAEWLCSDIRGHVGGLLRACGDAWFTDSDVRLTEVAAAWMEANAPHGLGPEPERFLRDLLLTTGVCTMRRDRVVFAHQSFAEYFAASEFDVEAWVATGAEPATRSIAAFAIARRPDADELIARLLADGEPDAAGDLLADGIPVRPETRDRIVDTLVWQVAYEGDVAPEALRILGELSIDAGVLARMTTIVKDSDVSAWTRALVADRIADIDPAAGFQLLHMVAGSADEVVRAWIADTLDERGGRPDSYMRLPLWDDGVPAPQRPLGELARQALTRRLADARATESERVAAARQLALGGDLTPLRAMASAADVDPHRRVELATALADAGDPSLLRRIGAGAASDSNSQTAYAAARVLFGRRDPAALASLRLIAETYRDRPMAYGAAARCVDLGDREPLTRLAREPGEDHVRLAAARRLAALGEPEALEWLLAHPQPPALEAATLAGLLEAGRAEMAPRLERLLEKHRFRRYRQIELRYLLAANGRERSAGILRRWSTRRRGSHVAVEAAIALTALGDPQGPELLRRTAADGRVRQRSRMRAAVGLAQLVPDDGMEWLERLAEPGSRPALRLRAATVALGIGDRTEPLTELALDPGAPAAQRAAAVELMADRGDPRVAALAADRGVPALVRAAAAPMLPETEARAALSEIATGPAGAATRVAAIDKLDALDGQAAGELFGRLLRDRRIGRFRRWWLAIDRSELLSGPDSRVLAERVDEDGSMPRVFLDIAVLAVRRPERVFAPQDGTAG</sequence>
<evidence type="ECO:0000313" key="4">
    <source>
        <dbReference type="Proteomes" id="UP001602245"/>
    </source>
</evidence>
<proteinExistence type="predicted"/>
<evidence type="ECO:0000313" key="3">
    <source>
        <dbReference type="EMBL" id="MFF5287820.1"/>
    </source>
</evidence>
<reference evidence="3 4" key="1">
    <citation type="submission" date="2024-10" db="EMBL/GenBank/DDBJ databases">
        <title>The Natural Products Discovery Center: Release of the First 8490 Sequenced Strains for Exploring Actinobacteria Biosynthetic Diversity.</title>
        <authorList>
            <person name="Kalkreuter E."/>
            <person name="Kautsar S.A."/>
            <person name="Yang D."/>
            <person name="Bader C.D."/>
            <person name="Teijaro C.N."/>
            <person name="Fluegel L."/>
            <person name="Davis C.M."/>
            <person name="Simpson J.R."/>
            <person name="Lauterbach L."/>
            <person name="Steele A.D."/>
            <person name="Gui C."/>
            <person name="Meng S."/>
            <person name="Li G."/>
            <person name="Viehrig K."/>
            <person name="Ye F."/>
            <person name="Su P."/>
            <person name="Kiefer A.F."/>
            <person name="Nichols A."/>
            <person name="Cepeda A.J."/>
            <person name="Yan W."/>
            <person name="Fan B."/>
            <person name="Jiang Y."/>
            <person name="Adhikari A."/>
            <person name="Zheng C.-J."/>
            <person name="Schuster L."/>
            <person name="Cowan T.M."/>
            <person name="Smanski M.J."/>
            <person name="Chevrette M.G."/>
            <person name="De Carvalho L.P.S."/>
            <person name="Shen B."/>
        </authorList>
    </citation>
    <scope>NUCLEOTIDE SEQUENCE [LARGE SCALE GENOMIC DNA]</scope>
    <source>
        <strain evidence="3 4">NPDC000087</strain>
    </source>
</reference>
<dbReference type="Gene3D" id="1.25.10.10">
    <property type="entry name" value="Leucine-rich Repeat Variant"/>
    <property type="match status" value="1"/>
</dbReference>
<dbReference type="EMBL" id="JBIAZU010000001">
    <property type="protein sequence ID" value="MFF5287820.1"/>
    <property type="molecule type" value="Genomic_DNA"/>
</dbReference>
<organism evidence="3 4">
    <name type="scientific">Paractinoplanes globisporus</name>
    <dbReference type="NCBI Taxonomy" id="113565"/>
    <lineage>
        <taxon>Bacteria</taxon>
        <taxon>Bacillati</taxon>
        <taxon>Actinomycetota</taxon>
        <taxon>Actinomycetes</taxon>
        <taxon>Micromonosporales</taxon>
        <taxon>Micromonosporaceae</taxon>
        <taxon>Paractinoplanes</taxon>
    </lineage>
</organism>
<evidence type="ECO:0000259" key="2">
    <source>
        <dbReference type="Pfam" id="PF05729"/>
    </source>
</evidence>
<feature type="transmembrane region" description="Helical" evidence="1">
    <location>
        <begin position="14"/>
        <end position="34"/>
    </location>
</feature>
<name>A0ABW6W6B4_9ACTN</name>
<evidence type="ECO:0000256" key="1">
    <source>
        <dbReference type="SAM" id="Phobius"/>
    </source>
</evidence>
<dbReference type="Pfam" id="PF05729">
    <property type="entry name" value="NACHT"/>
    <property type="match status" value="1"/>
</dbReference>
<dbReference type="InterPro" id="IPR007111">
    <property type="entry name" value="NACHT_NTPase"/>
</dbReference>
<gene>
    <name evidence="3" type="ORF">ACFY35_00180</name>
</gene>
<keyword evidence="1" id="KW-0472">Membrane</keyword>
<dbReference type="Proteomes" id="UP001602245">
    <property type="component" value="Unassembled WGS sequence"/>
</dbReference>
<keyword evidence="1" id="KW-1133">Transmembrane helix</keyword>
<dbReference type="Gene3D" id="3.40.50.300">
    <property type="entry name" value="P-loop containing nucleotide triphosphate hydrolases"/>
    <property type="match status" value="1"/>
</dbReference>
<dbReference type="RefSeq" id="WP_020515540.1">
    <property type="nucleotide sequence ID" value="NZ_JBIAZU010000001.1"/>
</dbReference>
<protein>
    <submittedName>
        <fullName evidence="3">NACHT domain-containing protein</fullName>
    </submittedName>
</protein>
<accession>A0ABW6W6B4</accession>
<dbReference type="SUPFAM" id="SSF52540">
    <property type="entry name" value="P-loop containing nucleoside triphosphate hydrolases"/>
    <property type="match status" value="1"/>
</dbReference>
<dbReference type="InterPro" id="IPR011989">
    <property type="entry name" value="ARM-like"/>
</dbReference>
<feature type="domain" description="NACHT" evidence="2">
    <location>
        <begin position="106"/>
        <end position="258"/>
    </location>
</feature>
<comment type="caution">
    <text evidence="3">The sequence shown here is derived from an EMBL/GenBank/DDBJ whole genome shotgun (WGS) entry which is preliminary data.</text>
</comment>
<dbReference type="InterPro" id="IPR027417">
    <property type="entry name" value="P-loop_NTPase"/>
</dbReference>